<organism evidence="2 8">
    <name type="scientific">Corynebacterium amycolatum</name>
    <dbReference type="NCBI Taxonomy" id="43765"/>
    <lineage>
        <taxon>Bacteria</taxon>
        <taxon>Bacillati</taxon>
        <taxon>Actinomycetota</taxon>
        <taxon>Actinomycetes</taxon>
        <taxon>Mycobacteriales</taxon>
        <taxon>Corynebacteriaceae</taxon>
        <taxon>Corynebacterium</taxon>
    </lineage>
</organism>
<keyword evidence="7" id="KW-1185">Reference proteome</keyword>
<name>A0A376C9G7_CORAY</name>
<dbReference type="Pfam" id="PF02325">
    <property type="entry name" value="CCB3_YggT"/>
    <property type="match status" value="1"/>
</dbReference>
<dbReference type="GO" id="GO:0016020">
    <property type="term" value="C:membrane"/>
    <property type="evidence" value="ECO:0007669"/>
    <property type="project" value="InterPro"/>
</dbReference>
<dbReference type="InterPro" id="IPR003425">
    <property type="entry name" value="CCB3/YggT"/>
</dbReference>
<evidence type="ECO:0000313" key="7">
    <source>
        <dbReference type="Proteomes" id="UP000595198"/>
    </source>
</evidence>
<keyword evidence="1" id="KW-0812">Transmembrane</keyword>
<reference evidence="2" key="4">
    <citation type="submission" date="2024-05" db="EMBL/GenBank/DDBJ databases">
        <authorList>
            <person name="Wolfe A."/>
        </authorList>
    </citation>
    <scope>NUCLEOTIDE SEQUENCE</scope>
    <source>
        <strain evidence="2">UMB1064</strain>
    </source>
</reference>
<reference evidence="2" key="3">
    <citation type="submission" date="2023-05" db="EMBL/GenBank/DDBJ databases">
        <authorList>
            <person name="Du J."/>
        </authorList>
    </citation>
    <scope>NUCLEOTIDE SEQUENCE</scope>
    <source>
        <strain evidence="2">UMB1064</strain>
    </source>
</reference>
<dbReference type="AlphaFoldDB" id="A0A376C9G7"/>
<keyword evidence="1" id="KW-1133">Transmembrane helix</keyword>
<feature type="transmembrane region" description="Helical" evidence="1">
    <location>
        <begin position="75"/>
        <end position="98"/>
    </location>
</feature>
<dbReference type="EMBL" id="CP065628">
    <property type="protein sequence ID" value="QPR30662.1"/>
    <property type="molecule type" value="Genomic_DNA"/>
</dbReference>
<evidence type="ECO:0000313" key="6">
    <source>
        <dbReference type="Proteomes" id="UP000594774"/>
    </source>
</evidence>
<keyword evidence="1" id="KW-0472">Membrane</keyword>
<dbReference type="EMBL" id="CP120206">
    <property type="protein sequence ID" value="WET43541.1"/>
    <property type="molecule type" value="Genomic_DNA"/>
</dbReference>
<sequence>MSSLLLVLLILLKLFTYLLLARIVIEMIQSFSRSWRPGRVFSSIGEIVFVITDPPVKLLRRLIPPMPMGNVMVDMSVLVLFFILMILRMVLQVALGAVA</sequence>
<evidence type="ECO:0000313" key="3">
    <source>
        <dbReference type="EMBL" id="QPR30662.1"/>
    </source>
</evidence>
<proteinExistence type="predicted"/>
<dbReference type="Proteomes" id="UP001220238">
    <property type="component" value="Chromosome"/>
</dbReference>
<evidence type="ECO:0000313" key="2">
    <source>
        <dbReference type="EMBL" id="MEO3716554.1"/>
    </source>
</evidence>
<dbReference type="Proteomes" id="UP001223646">
    <property type="component" value="Unassembled WGS sequence"/>
</dbReference>
<dbReference type="EMBL" id="JASOOY020000011">
    <property type="protein sequence ID" value="MEO3716554.1"/>
    <property type="molecule type" value="Genomic_DNA"/>
</dbReference>
<gene>
    <name evidence="3" type="ORF">I6G95_10815</name>
    <name evidence="4" type="ORF">I6H48_11375</name>
    <name evidence="5" type="ORF">P2W56_08930</name>
    <name evidence="2" type="ORF">QP460_002970</name>
</gene>
<dbReference type="Proteomes" id="UP000595198">
    <property type="component" value="Chromosome"/>
</dbReference>
<accession>A0A376C9G7</accession>
<reference evidence="6 7" key="1">
    <citation type="submission" date="2020-12" db="EMBL/GenBank/DDBJ databases">
        <title>FDA dAtabase for Regulatory Grade micrObial Sequences (FDA-ARGOS): Supporting development and validation of Infectious Disease Dx tests.</title>
        <authorList>
            <person name="Sproer C."/>
            <person name="Gronow S."/>
            <person name="Severitt S."/>
            <person name="Schroder I."/>
            <person name="Tallon L."/>
            <person name="Sadzewicz L."/>
            <person name="Zhao X."/>
            <person name="Boylan J."/>
            <person name="Ott S."/>
            <person name="Bowen H."/>
            <person name="Vavikolanu K."/>
            <person name="Mehta A."/>
            <person name="Aluvathingal J."/>
            <person name="Nadendla S."/>
            <person name="Lowell S."/>
            <person name="Myers T."/>
            <person name="Yan Y."/>
            <person name="Sichtig H."/>
        </authorList>
    </citation>
    <scope>NUCLEOTIDE SEQUENCE [LARGE SCALE GENOMIC DNA]</scope>
    <source>
        <strain evidence="3 6">FDAARGOS_938</strain>
        <strain evidence="4 7">FDAARGOS_991</strain>
    </source>
</reference>
<protein>
    <submittedName>
        <fullName evidence="2">YggT family protein</fullName>
    </submittedName>
</protein>
<evidence type="ECO:0000313" key="4">
    <source>
        <dbReference type="EMBL" id="QQB82497.1"/>
    </source>
</evidence>
<dbReference type="Proteomes" id="UP000594774">
    <property type="component" value="Chromosome"/>
</dbReference>
<dbReference type="RefSeq" id="WP_038625790.1">
    <property type="nucleotide sequence ID" value="NZ_CP046975.1"/>
</dbReference>
<evidence type="ECO:0000256" key="1">
    <source>
        <dbReference type="SAM" id="Phobius"/>
    </source>
</evidence>
<dbReference type="GeneID" id="92768698"/>
<evidence type="ECO:0000313" key="8">
    <source>
        <dbReference type="Proteomes" id="UP001223646"/>
    </source>
</evidence>
<evidence type="ECO:0000313" key="5">
    <source>
        <dbReference type="EMBL" id="WET43541.1"/>
    </source>
</evidence>
<reference evidence="5" key="2">
    <citation type="submission" date="2023-03" db="EMBL/GenBank/DDBJ databases">
        <title>Corynebacterium amycolatum SB-1.</title>
        <authorList>
            <person name="Jo H."/>
        </authorList>
    </citation>
    <scope>NUCLEOTIDE SEQUENCE</scope>
    <source>
        <strain evidence="5">SB-1</strain>
    </source>
</reference>
<dbReference type="EMBL" id="CP066023">
    <property type="protein sequence ID" value="QQB82497.1"/>
    <property type="molecule type" value="Genomic_DNA"/>
</dbReference>